<sequence>MNRPLLCFSGPFRALLLGLATLLFSFAVLHKTPVEQVQDYYTLHLRRFHDQLTRFQDVAYSADTTALRRQFAACRTEYKQLEFAVEYYYPHAAQRLNGANLPETEAGEPDEVIPPSGFQVLEEYVYAAPPTTGPTATWCTRKSTTCSIRCATSSSRRPC</sequence>
<dbReference type="RefSeq" id="WP_244675146.1">
    <property type="nucleotide sequence ID" value="NZ_CP095046.1"/>
</dbReference>
<protein>
    <submittedName>
        <fullName evidence="1">Uncharacterized protein</fullName>
    </submittedName>
</protein>
<reference evidence="1" key="1">
    <citation type="submission" date="2022-04" db="EMBL/GenBank/DDBJ databases">
        <title>Hymenobacter sp. isolated from the air.</title>
        <authorList>
            <person name="Won M."/>
            <person name="Lee C.-M."/>
            <person name="Woen H.-Y."/>
            <person name="Kwon S.-W."/>
        </authorList>
    </citation>
    <scope>NUCLEOTIDE SEQUENCE</scope>
    <source>
        <strain evidence="1">5116S-3</strain>
    </source>
</reference>
<dbReference type="EMBL" id="CP095046">
    <property type="protein sequence ID" value="UOQ71743.1"/>
    <property type="molecule type" value="Genomic_DNA"/>
</dbReference>
<gene>
    <name evidence="1" type="ORF">MUN79_24585</name>
</gene>
<accession>A0A8T9Q9Y5</accession>
<evidence type="ECO:0000313" key="1">
    <source>
        <dbReference type="EMBL" id="UOQ71743.1"/>
    </source>
</evidence>
<keyword evidence="2" id="KW-1185">Reference proteome</keyword>
<proteinExistence type="predicted"/>
<dbReference type="AlphaFoldDB" id="A0A8T9Q9Y5"/>
<dbReference type="Proteomes" id="UP000831796">
    <property type="component" value="Chromosome"/>
</dbReference>
<dbReference type="InterPro" id="IPR038352">
    <property type="entry name" value="Imelysin_sf"/>
</dbReference>
<evidence type="ECO:0000313" key="2">
    <source>
        <dbReference type="Proteomes" id="UP000831796"/>
    </source>
</evidence>
<name>A0A8T9Q9Y5_9BACT</name>
<organism evidence="1 2">
    <name type="scientific">Hymenobacter cellulosilyticus</name>
    <dbReference type="NCBI Taxonomy" id="2932248"/>
    <lineage>
        <taxon>Bacteria</taxon>
        <taxon>Pseudomonadati</taxon>
        <taxon>Bacteroidota</taxon>
        <taxon>Cytophagia</taxon>
        <taxon>Cytophagales</taxon>
        <taxon>Hymenobacteraceae</taxon>
        <taxon>Hymenobacter</taxon>
    </lineage>
</organism>
<dbReference type="KEGG" id="hcu:MUN79_24585"/>
<dbReference type="Gene3D" id="1.20.1420.20">
    <property type="entry name" value="M75 peptidase, HXXE motif"/>
    <property type="match status" value="1"/>
</dbReference>